<dbReference type="PANTHER" id="PTHR45953:SF1">
    <property type="entry name" value="IDURONATE 2-SULFATASE"/>
    <property type="match status" value="1"/>
</dbReference>
<dbReference type="STRING" id="1513271.XM47_11250"/>
<protein>
    <submittedName>
        <fullName evidence="4">Acetylglucosamine-6-sulfatase</fullName>
    </submittedName>
</protein>
<keyword evidence="5" id="KW-1185">Reference proteome</keyword>
<dbReference type="GO" id="GO:0046872">
    <property type="term" value="F:metal ion binding"/>
    <property type="evidence" value="ECO:0007669"/>
    <property type="project" value="UniProtKB-KW"/>
</dbReference>
<dbReference type="InterPro" id="IPR000917">
    <property type="entry name" value="Sulfatase_N"/>
</dbReference>
<comment type="caution">
    <text evidence="4">The sequence shown here is derived from an EMBL/GenBank/DDBJ whole genome shotgun (WGS) entry which is preliminary data.</text>
</comment>
<dbReference type="SUPFAM" id="SSF53649">
    <property type="entry name" value="Alkaline phosphatase-like"/>
    <property type="match status" value="1"/>
</dbReference>
<dbReference type="PANTHER" id="PTHR45953">
    <property type="entry name" value="IDURONATE 2-SULFATASE"/>
    <property type="match status" value="1"/>
</dbReference>
<dbReference type="GO" id="GO:0008484">
    <property type="term" value="F:sulfuric ester hydrolase activity"/>
    <property type="evidence" value="ECO:0007669"/>
    <property type="project" value="TreeGrafter"/>
</dbReference>
<dbReference type="InterPro" id="IPR017850">
    <property type="entry name" value="Alkaline_phosphatase_core_sf"/>
</dbReference>
<keyword evidence="1" id="KW-0479">Metal-binding</keyword>
<reference evidence="4 5" key="1">
    <citation type="submission" date="2015-04" db="EMBL/GenBank/DDBJ databases">
        <title>Draft Genome Sequence of the Novel Agar-Digesting Marine Bacterium Q1.</title>
        <authorList>
            <person name="Li Y."/>
            <person name="Li D."/>
            <person name="Chen G."/>
            <person name="Du Z."/>
        </authorList>
    </citation>
    <scope>NUCLEOTIDE SEQUENCE [LARGE SCALE GENOMIC DNA]</scope>
    <source>
        <strain evidence="4 5">Q1</strain>
    </source>
</reference>
<dbReference type="RefSeq" id="WP_048692542.1">
    <property type="nucleotide sequence ID" value="NZ_KQ130491.1"/>
</dbReference>
<gene>
    <name evidence="4" type="ORF">XM47_11250</name>
</gene>
<evidence type="ECO:0000313" key="5">
    <source>
        <dbReference type="Proteomes" id="UP000037600"/>
    </source>
</evidence>
<evidence type="ECO:0000313" key="4">
    <source>
        <dbReference type="EMBL" id="KMT65047.1"/>
    </source>
</evidence>
<sequence>MDNIFTKITTQFKESHKSYRIKLGLLLSASVLTSACQLTDKDTKNLVSNQQEQQRPNILFILADDHRWDLIGKYHPIVKTPTLDKLADQGVLFKKAFVTTPICGASRASILTGLTERTSDYSFHRPPVSEEDMTITYPVVLKQHGYTTGFVGKFGVETSGNIEQRFDYFKRSKMKKTDIHKGVERPQTYHFVELAKDFIEQNKGSGQPWSLSVSFWNPHALDPDKVDQYHYPAEFDEYYNDITIPPAPLSSAADFEVLPDFLKTSLGRERWQYRYKTQALYQKMVKRHYRAVSAVDRGVGMLYDKLVEAGMAENTIIIYTGDNGYSLNNRQLAGKWFGWDEDLRVPLIIFDPRNRKAQVREEIALNIDIAPTILDLAGIELSKRYQGKSLKPIMAGETPEWRSEFFFEHLFSPKVFKIPPTVGVRTEDWKYVRYYRDKHEQLYDLKNDPNEATNLATSAQHENILNQLRQKTDAYIDQYEAERNNTVKQRAFDGNKKTNFVNADSKNY</sequence>
<dbReference type="EMBL" id="LAZL01000016">
    <property type="protein sequence ID" value="KMT65047.1"/>
    <property type="molecule type" value="Genomic_DNA"/>
</dbReference>
<evidence type="ECO:0000259" key="3">
    <source>
        <dbReference type="Pfam" id="PF00884"/>
    </source>
</evidence>
<organism evidence="4 5">
    <name type="scientific">Catenovulum maritimum</name>
    <dbReference type="NCBI Taxonomy" id="1513271"/>
    <lineage>
        <taxon>Bacteria</taxon>
        <taxon>Pseudomonadati</taxon>
        <taxon>Pseudomonadota</taxon>
        <taxon>Gammaproteobacteria</taxon>
        <taxon>Alteromonadales</taxon>
        <taxon>Alteromonadaceae</taxon>
        <taxon>Catenovulum</taxon>
    </lineage>
</organism>
<name>A0A0J8GQQ6_9ALTE</name>
<evidence type="ECO:0000256" key="1">
    <source>
        <dbReference type="ARBA" id="ARBA00022723"/>
    </source>
</evidence>
<dbReference type="AlphaFoldDB" id="A0A0J8GQQ6"/>
<keyword evidence="2" id="KW-0378">Hydrolase</keyword>
<proteinExistence type="predicted"/>
<dbReference type="Proteomes" id="UP000037600">
    <property type="component" value="Unassembled WGS sequence"/>
</dbReference>
<dbReference type="PATRIC" id="fig|1513271.3.peg.2293"/>
<dbReference type="CDD" id="cd16031">
    <property type="entry name" value="G6S_like"/>
    <property type="match status" value="1"/>
</dbReference>
<accession>A0A0J8GQQ6</accession>
<dbReference type="OrthoDB" id="9803751at2"/>
<evidence type="ECO:0000256" key="2">
    <source>
        <dbReference type="ARBA" id="ARBA00022801"/>
    </source>
</evidence>
<feature type="domain" description="Sulfatase N-terminal" evidence="3">
    <location>
        <begin position="56"/>
        <end position="379"/>
    </location>
</feature>
<dbReference type="GO" id="GO:0005737">
    <property type="term" value="C:cytoplasm"/>
    <property type="evidence" value="ECO:0007669"/>
    <property type="project" value="TreeGrafter"/>
</dbReference>
<dbReference type="Gene3D" id="3.40.720.10">
    <property type="entry name" value="Alkaline Phosphatase, subunit A"/>
    <property type="match status" value="1"/>
</dbReference>
<dbReference type="Pfam" id="PF00884">
    <property type="entry name" value="Sulfatase"/>
    <property type="match status" value="1"/>
</dbReference>